<dbReference type="EMBL" id="KN847042">
    <property type="protein sequence ID" value="KIW30539.1"/>
    <property type="molecule type" value="Genomic_DNA"/>
</dbReference>
<sequence length="80" mass="8710">MTGTQNAPKMACESGSDETRGTQELTPLKLYIDLPLRADPWAALSIDVKVDKPDRPLLDHVGKQSDLAIGLVKTPLRAQL</sequence>
<reference evidence="2 3" key="1">
    <citation type="submission" date="2015-01" db="EMBL/GenBank/DDBJ databases">
        <title>The Genome Sequence of Cladophialophora immunda CBS83496.</title>
        <authorList>
            <consortium name="The Broad Institute Genomics Platform"/>
            <person name="Cuomo C."/>
            <person name="de Hoog S."/>
            <person name="Gorbushina A."/>
            <person name="Stielow B."/>
            <person name="Teixiera M."/>
            <person name="Abouelleil A."/>
            <person name="Chapman S.B."/>
            <person name="Priest M."/>
            <person name="Young S.K."/>
            <person name="Wortman J."/>
            <person name="Nusbaum C."/>
            <person name="Birren B."/>
        </authorList>
    </citation>
    <scope>NUCLEOTIDE SEQUENCE [LARGE SCALE GENOMIC DNA]</scope>
    <source>
        <strain evidence="2 3">CBS 83496</strain>
    </source>
</reference>
<protein>
    <submittedName>
        <fullName evidence="2">Uncharacterized protein</fullName>
    </submittedName>
</protein>
<dbReference type="AlphaFoldDB" id="A0A0D2D4F3"/>
<keyword evidence="3" id="KW-1185">Reference proteome</keyword>
<name>A0A0D2D4F3_9EURO</name>
<evidence type="ECO:0000313" key="2">
    <source>
        <dbReference type="EMBL" id="KIW30539.1"/>
    </source>
</evidence>
<feature type="region of interest" description="Disordered" evidence="1">
    <location>
        <begin position="1"/>
        <end position="22"/>
    </location>
</feature>
<proteinExistence type="predicted"/>
<dbReference type="VEuPathDB" id="FungiDB:PV07_06278"/>
<organism evidence="2 3">
    <name type="scientific">Cladophialophora immunda</name>
    <dbReference type="NCBI Taxonomy" id="569365"/>
    <lineage>
        <taxon>Eukaryota</taxon>
        <taxon>Fungi</taxon>
        <taxon>Dikarya</taxon>
        <taxon>Ascomycota</taxon>
        <taxon>Pezizomycotina</taxon>
        <taxon>Eurotiomycetes</taxon>
        <taxon>Chaetothyriomycetidae</taxon>
        <taxon>Chaetothyriales</taxon>
        <taxon>Herpotrichiellaceae</taxon>
        <taxon>Cladophialophora</taxon>
    </lineage>
</organism>
<evidence type="ECO:0000313" key="3">
    <source>
        <dbReference type="Proteomes" id="UP000054466"/>
    </source>
</evidence>
<evidence type="ECO:0000256" key="1">
    <source>
        <dbReference type="SAM" id="MobiDB-lite"/>
    </source>
</evidence>
<accession>A0A0D2D4F3</accession>
<dbReference type="GeneID" id="27345472"/>
<dbReference type="RefSeq" id="XP_016250755.1">
    <property type="nucleotide sequence ID" value="XM_016393236.1"/>
</dbReference>
<gene>
    <name evidence="2" type="ORF">PV07_06278</name>
</gene>
<dbReference type="Proteomes" id="UP000054466">
    <property type="component" value="Unassembled WGS sequence"/>
</dbReference>
<dbReference type="HOGENOM" id="CLU_2589555_0_0_1"/>